<dbReference type="AlphaFoldDB" id="T1FLL2"/>
<evidence type="ECO:0000256" key="1">
    <source>
        <dbReference type="SAM" id="MobiDB-lite"/>
    </source>
</evidence>
<dbReference type="Proteomes" id="UP000015101">
    <property type="component" value="Unassembled WGS sequence"/>
</dbReference>
<proteinExistence type="predicted"/>
<sequence>TAQQIKRSILKNHGTSATSNCNRHPNKAASNSSVHMIDQATTGNKKINSCCEQQLQQLQQQQCNRSLRKNPAQDQLTQDGDCEVCENDYEMQQTRSCCCNSKRCGDASCVSVDKSKKLSQQELLISSKPSLTSDEGGKNNSTLEKNSITRVCQGRKKVSFLL</sequence>
<accession>T1FLL2</accession>
<reference evidence="3" key="3">
    <citation type="submission" date="2015-06" db="UniProtKB">
        <authorList>
            <consortium name="EnsemblMetazoa"/>
        </authorList>
    </citation>
    <scope>IDENTIFICATION</scope>
</reference>
<organism evidence="3 4">
    <name type="scientific">Helobdella robusta</name>
    <name type="common">Californian leech</name>
    <dbReference type="NCBI Taxonomy" id="6412"/>
    <lineage>
        <taxon>Eukaryota</taxon>
        <taxon>Metazoa</taxon>
        <taxon>Spiralia</taxon>
        <taxon>Lophotrochozoa</taxon>
        <taxon>Annelida</taxon>
        <taxon>Clitellata</taxon>
        <taxon>Hirudinea</taxon>
        <taxon>Rhynchobdellida</taxon>
        <taxon>Glossiphoniidae</taxon>
        <taxon>Helobdella</taxon>
    </lineage>
</organism>
<dbReference type="EnsemblMetazoa" id="HelroT184614">
    <property type="protein sequence ID" value="HelroP184614"/>
    <property type="gene ID" value="HelroG184614"/>
</dbReference>
<evidence type="ECO:0000313" key="3">
    <source>
        <dbReference type="EnsemblMetazoa" id="HelroP184614"/>
    </source>
</evidence>
<gene>
    <name evidence="3" type="primary">20209711</name>
    <name evidence="2" type="ORF">HELRODRAFT_184614</name>
</gene>
<dbReference type="InParanoid" id="T1FLL2"/>
<dbReference type="EMBL" id="KB096047">
    <property type="protein sequence ID" value="ESO08702.1"/>
    <property type="molecule type" value="Genomic_DNA"/>
</dbReference>
<reference evidence="4" key="1">
    <citation type="submission" date="2012-12" db="EMBL/GenBank/DDBJ databases">
        <authorList>
            <person name="Hellsten U."/>
            <person name="Grimwood J."/>
            <person name="Chapman J.A."/>
            <person name="Shapiro H."/>
            <person name="Aerts A."/>
            <person name="Otillar R.P."/>
            <person name="Terry A.Y."/>
            <person name="Boore J.L."/>
            <person name="Simakov O."/>
            <person name="Marletaz F."/>
            <person name="Cho S.-J."/>
            <person name="Edsinger-Gonzales E."/>
            <person name="Havlak P."/>
            <person name="Kuo D.-H."/>
            <person name="Larsson T."/>
            <person name="Lv J."/>
            <person name="Arendt D."/>
            <person name="Savage R."/>
            <person name="Osoegawa K."/>
            <person name="de Jong P."/>
            <person name="Lindberg D.R."/>
            <person name="Seaver E.C."/>
            <person name="Weisblat D.A."/>
            <person name="Putnam N.H."/>
            <person name="Grigoriev I.V."/>
            <person name="Rokhsar D.S."/>
        </authorList>
    </citation>
    <scope>NUCLEOTIDE SEQUENCE</scope>
</reference>
<reference evidence="2 4" key="2">
    <citation type="journal article" date="2013" name="Nature">
        <title>Insights into bilaterian evolution from three spiralian genomes.</title>
        <authorList>
            <person name="Simakov O."/>
            <person name="Marletaz F."/>
            <person name="Cho S.J."/>
            <person name="Edsinger-Gonzales E."/>
            <person name="Havlak P."/>
            <person name="Hellsten U."/>
            <person name="Kuo D.H."/>
            <person name="Larsson T."/>
            <person name="Lv J."/>
            <person name="Arendt D."/>
            <person name="Savage R."/>
            <person name="Osoegawa K."/>
            <person name="de Jong P."/>
            <person name="Grimwood J."/>
            <person name="Chapman J.A."/>
            <person name="Shapiro H."/>
            <person name="Aerts A."/>
            <person name="Otillar R.P."/>
            <person name="Terry A.Y."/>
            <person name="Boore J.L."/>
            <person name="Grigoriev I.V."/>
            <person name="Lindberg D.R."/>
            <person name="Seaver E.C."/>
            <person name="Weisblat D.A."/>
            <person name="Putnam N.H."/>
            <person name="Rokhsar D.S."/>
        </authorList>
    </citation>
    <scope>NUCLEOTIDE SEQUENCE</scope>
</reference>
<dbReference type="CTD" id="20209711"/>
<protein>
    <submittedName>
        <fullName evidence="2 3">Uncharacterized protein</fullName>
    </submittedName>
</protein>
<evidence type="ECO:0000313" key="4">
    <source>
        <dbReference type="Proteomes" id="UP000015101"/>
    </source>
</evidence>
<keyword evidence="4" id="KW-1185">Reference proteome</keyword>
<dbReference type="HOGENOM" id="CLU_1639604_0_0_1"/>
<dbReference type="GeneID" id="20209711"/>
<dbReference type="RefSeq" id="XP_009013200.1">
    <property type="nucleotide sequence ID" value="XM_009014952.1"/>
</dbReference>
<feature type="region of interest" description="Disordered" evidence="1">
    <location>
        <begin position="14"/>
        <end position="33"/>
    </location>
</feature>
<dbReference type="EMBL" id="AMQM01011002">
    <property type="status" value="NOT_ANNOTATED_CDS"/>
    <property type="molecule type" value="Genomic_DNA"/>
</dbReference>
<name>T1FLL2_HELRO</name>
<dbReference type="KEGG" id="hro:HELRODRAFT_184614"/>
<evidence type="ECO:0000313" key="2">
    <source>
        <dbReference type="EMBL" id="ESO08702.1"/>
    </source>
</evidence>